<dbReference type="GO" id="GO:0005283">
    <property type="term" value="F:amino acid:sodium symporter activity"/>
    <property type="evidence" value="ECO:0007669"/>
    <property type="project" value="TreeGrafter"/>
</dbReference>
<organism evidence="13 14">
    <name type="scientific">Meloidogyne incognita</name>
    <name type="common">Southern root-knot nematode worm</name>
    <name type="synonym">Oxyuris incognita</name>
    <dbReference type="NCBI Taxonomy" id="6306"/>
    <lineage>
        <taxon>Eukaryota</taxon>
        <taxon>Metazoa</taxon>
        <taxon>Ecdysozoa</taxon>
        <taxon>Nematoda</taxon>
        <taxon>Chromadorea</taxon>
        <taxon>Rhabditida</taxon>
        <taxon>Tylenchina</taxon>
        <taxon>Tylenchomorpha</taxon>
        <taxon>Tylenchoidea</taxon>
        <taxon>Meloidogynidae</taxon>
        <taxon>Meloidogyninae</taxon>
        <taxon>Meloidogyne</taxon>
        <taxon>Meloidogyne incognita group</taxon>
    </lineage>
</organism>
<feature type="compositionally biased region" description="Low complexity" evidence="11">
    <location>
        <begin position="872"/>
        <end position="883"/>
    </location>
</feature>
<dbReference type="Proteomes" id="UP000887563">
    <property type="component" value="Unplaced"/>
</dbReference>
<reference evidence="14" key="1">
    <citation type="submission" date="2022-11" db="UniProtKB">
        <authorList>
            <consortium name="WormBaseParasite"/>
        </authorList>
    </citation>
    <scope>IDENTIFICATION</scope>
</reference>
<name>A0A914N796_MELIC</name>
<evidence type="ECO:0000256" key="6">
    <source>
        <dbReference type="ARBA" id="ARBA00022989"/>
    </source>
</evidence>
<evidence type="ECO:0000256" key="7">
    <source>
        <dbReference type="ARBA" id="ARBA00023136"/>
    </source>
</evidence>
<dbReference type="InterPro" id="IPR037272">
    <property type="entry name" value="SNS_sf"/>
</dbReference>
<dbReference type="PROSITE" id="PS00754">
    <property type="entry name" value="NA_NEUROTRAN_SYMP_2"/>
    <property type="match status" value="1"/>
</dbReference>
<feature type="binding site" evidence="9">
    <location>
        <position position="177"/>
    </location>
    <ligand>
        <name>Na(+)</name>
        <dbReference type="ChEBI" id="CHEBI:29101"/>
        <label>1</label>
    </ligand>
</feature>
<feature type="binding site" evidence="9">
    <location>
        <position position="564"/>
    </location>
    <ligand>
        <name>Na(+)</name>
        <dbReference type="ChEBI" id="CHEBI:29101"/>
        <label>1</label>
    </ligand>
</feature>
<dbReference type="Pfam" id="PF00209">
    <property type="entry name" value="SNF"/>
    <property type="match status" value="1"/>
</dbReference>
<feature type="transmembrane region" description="Helical" evidence="12">
    <location>
        <begin position="352"/>
        <end position="371"/>
    </location>
</feature>
<protein>
    <recommendedName>
        <fullName evidence="10">Transporter</fullName>
    </recommendedName>
</protein>
<dbReference type="SUPFAM" id="SSF161070">
    <property type="entry name" value="SNF-like"/>
    <property type="match status" value="1"/>
</dbReference>
<keyword evidence="5 10" id="KW-0769">Symport</keyword>
<dbReference type="PANTHER" id="PTHR11616:SF321">
    <property type="entry name" value="SODIUM-DEPENDENT NUTRIENT AMINO ACID TRANSPORTER 1-RELATED"/>
    <property type="match status" value="1"/>
</dbReference>
<feature type="compositionally biased region" description="Polar residues" evidence="11">
    <location>
        <begin position="842"/>
        <end position="863"/>
    </location>
</feature>
<dbReference type="PROSITE" id="PS00610">
    <property type="entry name" value="NA_NEUROTRAN_SYMP_1"/>
    <property type="match status" value="1"/>
</dbReference>
<comment type="similarity">
    <text evidence="2 10">Belongs to the sodium:neurotransmitter symporter (SNF) (TC 2.A.22) family.</text>
</comment>
<dbReference type="PROSITE" id="PS50267">
    <property type="entry name" value="NA_NEUROTRAN_SYMP_3"/>
    <property type="match status" value="1"/>
</dbReference>
<accession>A0A914N796</accession>
<feature type="binding site" evidence="9">
    <location>
        <position position="406"/>
    </location>
    <ligand>
        <name>Na(+)</name>
        <dbReference type="ChEBI" id="CHEBI:29101"/>
        <label>1</label>
    </ligand>
</feature>
<dbReference type="InterPro" id="IPR000175">
    <property type="entry name" value="Na/ntran_symport"/>
</dbReference>
<feature type="transmembrane region" description="Helical" evidence="12">
    <location>
        <begin position="552"/>
        <end position="573"/>
    </location>
</feature>
<evidence type="ECO:0000256" key="3">
    <source>
        <dbReference type="ARBA" id="ARBA00022448"/>
    </source>
</evidence>
<feature type="binding site" evidence="9">
    <location>
        <position position="182"/>
    </location>
    <ligand>
        <name>Na(+)</name>
        <dbReference type="ChEBI" id="CHEBI:29101"/>
        <label>1</label>
    </ligand>
</feature>
<feature type="transmembrane region" description="Helical" evidence="12">
    <location>
        <begin position="713"/>
        <end position="735"/>
    </location>
</feature>
<feature type="transmembrane region" description="Helical" evidence="12">
    <location>
        <begin position="593"/>
        <end position="617"/>
    </location>
</feature>
<evidence type="ECO:0000256" key="5">
    <source>
        <dbReference type="ARBA" id="ARBA00022847"/>
    </source>
</evidence>
<evidence type="ECO:0000256" key="8">
    <source>
        <dbReference type="ARBA" id="ARBA00023180"/>
    </source>
</evidence>
<proteinExistence type="inferred from homology"/>
<dbReference type="AlphaFoldDB" id="A0A914N796"/>
<dbReference type="GO" id="GO:0005886">
    <property type="term" value="C:plasma membrane"/>
    <property type="evidence" value="ECO:0007669"/>
    <property type="project" value="TreeGrafter"/>
</dbReference>
<keyword evidence="9" id="KW-0479">Metal-binding</keyword>
<keyword evidence="7 12" id="KW-0472">Membrane</keyword>
<evidence type="ECO:0000256" key="4">
    <source>
        <dbReference type="ARBA" id="ARBA00022692"/>
    </source>
</evidence>
<feature type="transmembrane region" description="Helical" evidence="12">
    <location>
        <begin position="199"/>
        <end position="220"/>
    </location>
</feature>
<dbReference type="PRINTS" id="PR00176">
    <property type="entry name" value="NANEUSMPORT"/>
</dbReference>
<dbReference type="WBParaSite" id="Minc3s03981g35228">
    <property type="protein sequence ID" value="Minc3s03981g35228"/>
    <property type="gene ID" value="Minc3s03981g35228"/>
</dbReference>
<evidence type="ECO:0000256" key="12">
    <source>
        <dbReference type="SAM" id="Phobius"/>
    </source>
</evidence>
<feature type="transmembrane region" description="Helical" evidence="12">
    <location>
        <begin position="169"/>
        <end position="187"/>
    </location>
</feature>
<dbReference type="GO" id="GO:0046872">
    <property type="term" value="F:metal ion binding"/>
    <property type="evidence" value="ECO:0007669"/>
    <property type="project" value="UniProtKB-KW"/>
</dbReference>
<feature type="transmembrane region" description="Helical" evidence="12">
    <location>
        <begin position="241"/>
        <end position="269"/>
    </location>
</feature>
<evidence type="ECO:0000313" key="13">
    <source>
        <dbReference type="Proteomes" id="UP000887563"/>
    </source>
</evidence>
<evidence type="ECO:0000256" key="10">
    <source>
        <dbReference type="RuleBase" id="RU003732"/>
    </source>
</evidence>
<sequence length="929" mass="104259">MFCSLRLSFKKLFLMSKIPAPPASSKKTKVVGGNLNNDNNIASTFNNSNTGFLKLPDEQSSHRRLLANEHHLKTNGRRRNRSSSPSPDINNDDEDDEDAEEEEDEIGDLRVGKLKTNGSRVMFSNNNSNSLRPNLLEEGENGLTNGSSSDMMDISDDDGREGWDNKMQFFMGVISYAVGFGNVWRFPFLLQKNGGGAFLIPYLIMMVIEGVPLFLIELGIGQKLRTGPVGVWNAIHPYLGGVGVSAAIVSYLVSLYYNVILTWVFYYLFKSFSFELPWINCPKLANGSNITECVQSSTPANYFWNREAINTSDSIGDFGGFTWHMTFCLVFAWSVIYLCVMRGIKSSGKVMYLTATFPYFVLTAFMFRSILLPGATDGLRYMLTPDLSRLWEPDVWLDAATQIFYSMGLGFGGLIAFASYNPVKNNCKKDVLKMSLANLLTSLYTAFVIFCVLGYMGRKNFNSCIEKDMSLILKVAPGLYKNMEEINGNITMEEFTSYMQFDFRDSKFSEIINHPSYKKCELGDIISEAAEGTGLAFVVFTEAISQFPFPPFWAILFFLMLMMLGLGSMFGTLEGVITSLNDAKMIKLSQPMLSLLICASSCLIGLVFTTQAGQYWVSMFDHFAGTYALMCVAFFEVIAVIYVYGCDNFVRDLQYMCDEQIGNFWKITWRFISPVIMFVIFVASIFKSFTKVPEYSAYDASTTHQHLEPYPTWALFIAFGLVVIAMAPVPFIWFVRKFRIWSVEADIPVASKCLGATASTTYMLRSEMSFNRILESANAAELRNIGKNGRNMGRNGHIGGGSAPVSSKHKHQTHDFDYHQLPYNNQHHTWHSGNAPPKHKYAQSQMQKKGSDTDLPSATKSVDTTNKKRKGNGNSSTGNSLSNSINKAKKAFLADGFVPRSNTLSAQHSMDLEKQQQSWTRNRHKSFEK</sequence>
<feature type="compositionally biased region" description="Acidic residues" evidence="11">
    <location>
        <begin position="90"/>
        <end position="106"/>
    </location>
</feature>
<dbReference type="GO" id="GO:0015179">
    <property type="term" value="F:L-amino acid transmembrane transporter activity"/>
    <property type="evidence" value="ECO:0007669"/>
    <property type="project" value="TreeGrafter"/>
</dbReference>
<feature type="transmembrane region" description="Helical" evidence="12">
    <location>
        <begin position="435"/>
        <end position="456"/>
    </location>
</feature>
<feature type="transmembrane region" description="Helical" evidence="12">
    <location>
        <begin position="623"/>
        <end position="646"/>
    </location>
</feature>
<feature type="region of interest" description="Disordered" evidence="11">
    <location>
        <begin position="904"/>
        <end position="929"/>
    </location>
</feature>
<keyword evidence="8" id="KW-0325">Glycoprotein</keyword>
<feature type="region of interest" description="Disordered" evidence="11">
    <location>
        <begin position="68"/>
        <end position="155"/>
    </location>
</feature>
<evidence type="ECO:0000313" key="14">
    <source>
        <dbReference type="WBParaSite" id="Minc3s03981g35228"/>
    </source>
</evidence>
<feature type="binding site" evidence="9">
    <location>
        <position position="438"/>
    </location>
    <ligand>
        <name>Na(+)</name>
        <dbReference type="ChEBI" id="CHEBI:29101"/>
        <label>1</label>
    </ligand>
</feature>
<feature type="transmembrane region" description="Helical" evidence="12">
    <location>
        <begin position="403"/>
        <end position="423"/>
    </location>
</feature>
<keyword evidence="13" id="KW-1185">Reference proteome</keyword>
<evidence type="ECO:0000256" key="11">
    <source>
        <dbReference type="SAM" id="MobiDB-lite"/>
    </source>
</evidence>
<feature type="compositionally biased region" description="Low complexity" evidence="11">
    <location>
        <begin position="124"/>
        <end position="136"/>
    </location>
</feature>
<dbReference type="GO" id="GO:0089718">
    <property type="term" value="P:amino acid import across plasma membrane"/>
    <property type="evidence" value="ECO:0007669"/>
    <property type="project" value="TreeGrafter"/>
</dbReference>
<evidence type="ECO:0000256" key="1">
    <source>
        <dbReference type="ARBA" id="ARBA00004141"/>
    </source>
</evidence>
<dbReference type="NCBIfam" id="NF037979">
    <property type="entry name" value="Na_transp"/>
    <property type="match status" value="1"/>
</dbReference>
<dbReference type="PANTHER" id="PTHR11616">
    <property type="entry name" value="SODIUM/CHLORIDE DEPENDENT TRANSPORTER"/>
    <property type="match status" value="1"/>
</dbReference>
<feature type="binding site" evidence="9">
    <location>
        <position position="178"/>
    </location>
    <ligand>
        <name>Na(+)</name>
        <dbReference type="ChEBI" id="CHEBI:29101"/>
        <label>1</label>
    </ligand>
</feature>
<evidence type="ECO:0000256" key="9">
    <source>
        <dbReference type="PIRSR" id="PIRSR600175-1"/>
    </source>
</evidence>
<keyword evidence="3 10" id="KW-0813">Transport</keyword>
<keyword evidence="4 10" id="KW-0812">Transmembrane</keyword>
<comment type="subcellular location">
    <subcellularLocation>
        <location evidence="1">Membrane</location>
        <topology evidence="1">Multi-pass membrane protein</topology>
    </subcellularLocation>
</comment>
<feature type="transmembrane region" description="Helical" evidence="12">
    <location>
        <begin position="321"/>
        <end position="340"/>
    </location>
</feature>
<feature type="binding site" evidence="9">
    <location>
        <position position="568"/>
    </location>
    <ligand>
        <name>Na(+)</name>
        <dbReference type="ChEBI" id="CHEBI:29101"/>
        <label>1</label>
    </ligand>
</feature>
<keyword evidence="6 12" id="KW-1133">Transmembrane helix</keyword>
<feature type="region of interest" description="Disordered" evidence="11">
    <location>
        <begin position="786"/>
        <end position="883"/>
    </location>
</feature>
<keyword evidence="9" id="KW-0915">Sodium</keyword>
<feature type="transmembrane region" description="Helical" evidence="12">
    <location>
        <begin position="667"/>
        <end position="686"/>
    </location>
</feature>
<evidence type="ECO:0000256" key="2">
    <source>
        <dbReference type="ARBA" id="ARBA00006459"/>
    </source>
</evidence>